<dbReference type="GO" id="GO:0008610">
    <property type="term" value="P:lipid biosynthetic process"/>
    <property type="evidence" value="ECO:0007669"/>
    <property type="project" value="InterPro"/>
</dbReference>
<evidence type="ECO:0000313" key="4">
    <source>
        <dbReference type="EMBL" id="CCA80894.1"/>
    </source>
</evidence>
<feature type="domain" description="Transposase InsH N-terminal" evidence="3">
    <location>
        <begin position="17"/>
        <end position="114"/>
    </location>
</feature>
<accession>G2ZPA2</accession>
<feature type="transmembrane region" description="Helical" evidence="1">
    <location>
        <begin position="431"/>
        <end position="452"/>
    </location>
</feature>
<keyword evidence="1" id="KW-1133">Transmembrane helix</keyword>
<dbReference type="PANTHER" id="PTHR33803">
    <property type="entry name" value="IS1478 TRANSPOSASE"/>
    <property type="match status" value="1"/>
</dbReference>
<dbReference type="GO" id="GO:0016491">
    <property type="term" value="F:oxidoreductase activity"/>
    <property type="evidence" value="ECO:0007669"/>
    <property type="project" value="UniProtKB-KW"/>
</dbReference>
<feature type="domain" description="Fatty acid hydroxylase" evidence="2">
    <location>
        <begin position="478"/>
        <end position="611"/>
    </location>
</feature>
<gene>
    <name evidence="4" type="ORF">BDB_110329</name>
</gene>
<feature type="transmembrane region" description="Helical" evidence="1">
    <location>
        <begin position="293"/>
        <end position="315"/>
    </location>
</feature>
<name>G2ZPA2_9RALS</name>
<feature type="transmembrane region" description="Helical" evidence="1">
    <location>
        <begin position="391"/>
        <end position="410"/>
    </location>
</feature>
<dbReference type="InterPro" id="IPR008490">
    <property type="entry name" value="Transposase_InsH_N"/>
</dbReference>
<feature type="transmembrane region" description="Helical" evidence="1">
    <location>
        <begin position="360"/>
        <end position="379"/>
    </location>
</feature>
<reference evidence="4" key="2">
    <citation type="submission" date="2011-04" db="EMBL/GenBank/DDBJ databases">
        <authorList>
            <person name="Genoscope - CEA"/>
        </authorList>
    </citation>
    <scope>NUCLEOTIDE SEQUENCE</scope>
    <source>
        <strain evidence="4">R229</strain>
    </source>
</reference>
<dbReference type="AlphaFoldDB" id="G2ZPA2"/>
<evidence type="ECO:0000259" key="3">
    <source>
        <dbReference type="Pfam" id="PF05598"/>
    </source>
</evidence>
<keyword evidence="4" id="KW-0560">Oxidoreductase</keyword>
<sequence>MGPKAPETERDLFRQPLREQINLKHPLVRLADLIDWDRLSTAMSESFVSKRGRPATSARLIAGLLYLQHAFDLSDEEVVWQWVENPYWQVFTGETYLQTEPPIDPSSLTRWRKRLGEAGVEELLAETIDAAKRAGVIKAASVKRVIVDTTVMEKAIAHPTDSRLLERCREHLVKAAARHGLKLRQNYNREAPRLATQIGRYAHAKQYKRMKRALRTLRSRVGRVMRDVERQLDAVAVQSRTALEELIGRTKRILSQKPKDKNKPSVMRVADATVRDANQLLNSSGGLVFGNGLIATILALVLGFLCLLGVMAFHFPQYLTTPELRHAYSVDVMRQILFFSLLVSGGLALANIVLDNRRRLNGLAFAFVLAAVALGGSHVQVGDFPDHTPYIGLDWFILDLLGSTVIFVLLEKLFPLYKKQPVFRPEWQTDMVHFAVNHFIVGLVLLVVNFLIHRVFGWMVHAGFQQMVQHIWFVPQLLLCMLVADLMEYVTHRAYHEVPFLWRFHAVHHSVKTMDWLAGSRQHILELIVTRVAVLGPLFVLGFDKSVVDTYIIIVGFQAVFNHANVHLPWGPLKYIFVTPDFHHWHHSSEDEAIDKNYAAHFSFIDYLFGTAVKSKKAFPEQYGVVGDYMPDGFINQQRFPFRRNPANPATPT</sequence>
<dbReference type="InterPro" id="IPR047710">
    <property type="entry name" value="Transpos_IS5-like"/>
</dbReference>
<dbReference type="Pfam" id="PF05598">
    <property type="entry name" value="DUF772"/>
    <property type="match status" value="1"/>
</dbReference>
<keyword evidence="1 4" id="KW-0812">Transmembrane</keyword>
<feature type="transmembrane region" description="Helical" evidence="1">
    <location>
        <begin position="335"/>
        <end position="353"/>
    </location>
</feature>
<protein>
    <submittedName>
        <fullName evidence="4">Sterol desaturase transmembrane protein (Modular protein)</fullName>
        <ecNumber evidence="4">1.3.-.-</ecNumber>
    </submittedName>
</protein>
<dbReference type="PANTHER" id="PTHR33803:SF3">
    <property type="entry name" value="BLL1974 PROTEIN"/>
    <property type="match status" value="1"/>
</dbReference>
<evidence type="ECO:0000259" key="2">
    <source>
        <dbReference type="Pfam" id="PF04116"/>
    </source>
</evidence>
<reference evidence="4" key="1">
    <citation type="journal article" date="2011" name="PLoS ONE">
        <title>Ralstonia syzygii, the Blood Disease Bacterium and some Asian R. solanacearum strains form a single genomic species despite divergent lifestyles.</title>
        <authorList>
            <person name="Remenant B."/>
            <person name="de Cambiaire J.C."/>
            <person name="Cellier G."/>
            <person name="Jacobs J.M."/>
            <person name="Mangenot S."/>
            <person name="Barbe V."/>
            <person name="Lajus A."/>
            <person name="Vallenet D."/>
            <person name="Medigue C."/>
            <person name="Fegan M."/>
            <person name="Allen C."/>
            <person name="Prior P."/>
        </authorList>
    </citation>
    <scope>NUCLEOTIDE SEQUENCE</scope>
    <source>
        <strain evidence="4">R229</strain>
    </source>
</reference>
<dbReference type="Pfam" id="PF04116">
    <property type="entry name" value="FA_hydroxylase"/>
    <property type="match status" value="1"/>
</dbReference>
<proteinExistence type="predicted"/>
<dbReference type="GO" id="GO:0005506">
    <property type="term" value="F:iron ion binding"/>
    <property type="evidence" value="ECO:0007669"/>
    <property type="project" value="InterPro"/>
</dbReference>
<evidence type="ECO:0000256" key="1">
    <source>
        <dbReference type="SAM" id="Phobius"/>
    </source>
</evidence>
<feature type="transmembrane region" description="Helical" evidence="1">
    <location>
        <begin position="472"/>
        <end position="490"/>
    </location>
</feature>
<organism evidence="4">
    <name type="scientific">blood disease bacterium R229</name>
    <dbReference type="NCBI Taxonomy" id="741978"/>
    <lineage>
        <taxon>Bacteria</taxon>
        <taxon>Pseudomonadati</taxon>
        <taxon>Pseudomonadota</taxon>
        <taxon>Betaproteobacteria</taxon>
        <taxon>Burkholderiales</taxon>
        <taxon>Burkholderiaceae</taxon>
        <taxon>Ralstonia</taxon>
        <taxon>Ralstonia solanacearum species complex</taxon>
    </lineage>
</organism>
<dbReference type="EMBL" id="FR854067">
    <property type="protein sequence ID" value="CCA80894.1"/>
    <property type="molecule type" value="Genomic_DNA"/>
</dbReference>
<dbReference type="NCBIfam" id="NF033578">
    <property type="entry name" value="transpos_IS5_1"/>
    <property type="match status" value="1"/>
</dbReference>
<dbReference type="EC" id="1.3.-.-" evidence="4"/>
<dbReference type="InterPro" id="IPR006694">
    <property type="entry name" value="Fatty_acid_hydroxylase"/>
</dbReference>
<keyword evidence="1" id="KW-0472">Membrane</keyword>